<feature type="region of interest" description="Disordered" evidence="7">
    <location>
        <begin position="280"/>
        <end position="309"/>
    </location>
</feature>
<keyword evidence="10" id="KW-1185">Reference proteome</keyword>
<feature type="domain" description="WSC" evidence="8">
    <location>
        <begin position="1"/>
        <end position="66"/>
    </location>
</feature>
<evidence type="ECO:0000256" key="6">
    <source>
        <dbReference type="ARBA" id="ARBA00023180"/>
    </source>
</evidence>
<name>A0AAV9HVF7_9PEZI</name>
<reference evidence="9" key="2">
    <citation type="submission" date="2023-06" db="EMBL/GenBank/DDBJ databases">
        <authorList>
            <consortium name="Lawrence Berkeley National Laboratory"/>
            <person name="Mondo S.J."/>
            <person name="Hensen N."/>
            <person name="Bonometti L."/>
            <person name="Westerberg I."/>
            <person name="Brannstrom I.O."/>
            <person name="Guillou S."/>
            <person name="Cros-Aarteil S."/>
            <person name="Calhoun S."/>
            <person name="Haridas S."/>
            <person name="Kuo A."/>
            <person name="Pangilinan J."/>
            <person name="Riley R."/>
            <person name="Labutti K."/>
            <person name="Andreopoulos B."/>
            <person name="Lipzen A."/>
            <person name="Chen C."/>
            <person name="Yanf M."/>
            <person name="Daum C."/>
            <person name="Ng V."/>
            <person name="Clum A."/>
            <person name="Steindorff A."/>
            <person name="Ohm R."/>
            <person name="Martin F."/>
            <person name="Silar P."/>
            <person name="Natvig D."/>
            <person name="Lalanne C."/>
            <person name="Gautier V."/>
            <person name="Ament-Velasquez S.L."/>
            <person name="Kruys A."/>
            <person name="Hutchinson M.I."/>
            <person name="Powell A.J."/>
            <person name="Barry K."/>
            <person name="Miller A.N."/>
            <person name="Grigoriev I.V."/>
            <person name="Debuchy R."/>
            <person name="Gladieux P."/>
            <person name="Thoren M.H."/>
            <person name="Johannesson H."/>
        </authorList>
    </citation>
    <scope>NUCLEOTIDE SEQUENCE</scope>
    <source>
        <strain evidence="9">PSN324</strain>
    </source>
</reference>
<keyword evidence="5" id="KW-0472">Membrane</keyword>
<dbReference type="SMART" id="SM00321">
    <property type="entry name" value="WSC"/>
    <property type="match status" value="3"/>
</dbReference>
<dbReference type="InterPro" id="IPR051836">
    <property type="entry name" value="Kremen_rcpt"/>
</dbReference>
<protein>
    <submittedName>
        <fullName evidence="9">WSC domain-containing protein</fullName>
    </submittedName>
</protein>
<evidence type="ECO:0000256" key="1">
    <source>
        <dbReference type="ARBA" id="ARBA00004167"/>
    </source>
</evidence>
<accession>A0AAV9HVF7</accession>
<gene>
    <name evidence="9" type="ORF">QBC42DRAFT_317471</name>
</gene>
<feature type="region of interest" description="Disordered" evidence="7">
    <location>
        <begin position="326"/>
        <end position="390"/>
    </location>
</feature>
<feature type="domain" description="WSC" evidence="8">
    <location>
        <begin position="183"/>
        <end position="276"/>
    </location>
</feature>
<keyword evidence="2" id="KW-0812">Transmembrane</keyword>
<dbReference type="Pfam" id="PF01822">
    <property type="entry name" value="WSC"/>
    <property type="match status" value="3"/>
</dbReference>
<evidence type="ECO:0000313" key="9">
    <source>
        <dbReference type="EMBL" id="KAK4464718.1"/>
    </source>
</evidence>
<feature type="compositionally biased region" description="Low complexity" evidence="7">
    <location>
        <begin position="326"/>
        <end position="372"/>
    </location>
</feature>
<dbReference type="Proteomes" id="UP001321749">
    <property type="component" value="Unassembled WGS sequence"/>
</dbReference>
<organism evidence="9 10">
    <name type="scientific">Cladorrhinum samala</name>
    <dbReference type="NCBI Taxonomy" id="585594"/>
    <lineage>
        <taxon>Eukaryota</taxon>
        <taxon>Fungi</taxon>
        <taxon>Dikarya</taxon>
        <taxon>Ascomycota</taxon>
        <taxon>Pezizomycotina</taxon>
        <taxon>Sordariomycetes</taxon>
        <taxon>Sordariomycetidae</taxon>
        <taxon>Sordariales</taxon>
        <taxon>Podosporaceae</taxon>
        <taxon>Cladorrhinum</taxon>
    </lineage>
</organism>
<keyword evidence="4" id="KW-1133">Transmembrane helix</keyword>
<feature type="non-terminal residue" evidence="9">
    <location>
        <position position="390"/>
    </location>
</feature>
<evidence type="ECO:0000313" key="10">
    <source>
        <dbReference type="Proteomes" id="UP001321749"/>
    </source>
</evidence>
<feature type="domain" description="WSC" evidence="8">
    <location>
        <begin position="74"/>
        <end position="168"/>
    </location>
</feature>
<evidence type="ECO:0000256" key="3">
    <source>
        <dbReference type="ARBA" id="ARBA00022729"/>
    </source>
</evidence>
<dbReference type="EMBL" id="MU864945">
    <property type="protein sequence ID" value="KAK4464718.1"/>
    <property type="molecule type" value="Genomic_DNA"/>
</dbReference>
<evidence type="ECO:0000256" key="7">
    <source>
        <dbReference type="SAM" id="MobiDB-lite"/>
    </source>
</evidence>
<evidence type="ECO:0000256" key="5">
    <source>
        <dbReference type="ARBA" id="ARBA00023136"/>
    </source>
</evidence>
<dbReference type="PROSITE" id="PS51212">
    <property type="entry name" value="WSC"/>
    <property type="match status" value="3"/>
</dbReference>
<comment type="subcellular location">
    <subcellularLocation>
        <location evidence="1">Membrane</location>
        <topology evidence="1">Single-pass membrane protein</topology>
    </subcellularLocation>
</comment>
<dbReference type="AlphaFoldDB" id="A0AAV9HVF7"/>
<keyword evidence="6" id="KW-0325">Glycoprotein</keyword>
<comment type="caution">
    <text evidence="9">The sequence shown here is derived from an EMBL/GenBank/DDBJ whole genome shotgun (WGS) entry which is preliminary data.</text>
</comment>
<reference evidence="9" key="1">
    <citation type="journal article" date="2023" name="Mol. Phylogenet. Evol.">
        <title>Genome-scale phylogeny and comparative genomics of the fungal order Sordariales.</title>
        <authorList>
            <person name="Hensen N."/>
            <person name="Bonometti L."/>
            <person name="Westerberg I."/>
            <person name="Brannstrom I.O."/>
            <person name="Guillou S."/>
            <person name="Cros-Aarteil S."/>
            <person name="Calhoun S."/>
            <person name="Haridas S."/>
            <person name="Kuo A."/>
            <person name="Mondo S."/>
            <person name="Pangilinan J."/>
            <person name="Riley R."/>
            <person name="LaButti K."/>
            <person name="Andreopoulos B."/>
            <person name="Lipzen A."/>
            <person name="Chen C."/>
            <person name="Yan M."/>
            <person name="Daum C."/>
            <person name="Ng V."/>
            <person name="Clum A."/>
            <person name="Steindorff A."/>
            <person name="Ohm R.A."/>
            <person name="Martin F."/>
            <person name="Silar P."/>
            <person name="Natvig D.O."/>
            <person name="Lalanne C."/>
            <person name="Gautier V."/>
            <person name="Ament-Velasquez S.L."/>
            <person name="Kruys A."/>
            <person name="Hutchinson M.I."/>
            <person name="Powell A.J."/>
            <person name="Barry K."/>
            <person name="Miller A.N."/>
            <person name="Grigoriev I.V."/>
            <person name="Debuchy R."/>
            <person name="Gladieux P."/>
            <person name="Hiltunen Thoren M."/>
            <person name="Johannesson H."/>
        </authorList>
    </citation>
    <scope>NUCLEOTIDE SEQUENCE</scope>
    <source>
        <strain evidence="9">PSN324</strain>
    </source>
</reference>
<evidence type="ECO:0000256" key="4">
    <source>
        <dbReference type="ARBA" id="ARBA00022989"/>
    </source>
</evidence>
<proteinExistence type="predicted"/>
<evidence type="ECO:0000256" key="2">
    <source>
        <dbReference type="ARBA" id="ARBA00022692"/>
    </source>
</evidence>
<dbReference type="GO" id="GO:0005886">
    <property type="term" value="C:plasma membrane"/>
    <property type="evidence" value="ECO:0007669"/>
    <property type="project" value="TreeGrafter"/>
</dbReference>
<dbReference type="InterPro" id="IPR002889">
    <property type="entry name" value="WSC_carb-bd"/>
</dbReference>
<dbReference type="PANTHER" id="PTHR24269">
    <property type="entry name" value="KREMEN PROTEIN"/>
    <property type="match status" value="1"/>
</dbReference>
<evidence type="ECO:0000259" key="8">
    <source>
        <dbReference type="PROSITE" id="PS51212"/>
    </source>
</evidence>
<dbReference type="PANTHER" id="PTHR24269:SF16">
    <property type="entry name" value="PROTEIN SLG1"/>
    <property type="match status" value="1"/>
</dbReference>
<sequence>MTIEKCASACTGFPHFGLEYGRECYCGNTINAGSVIAPAGDCSFTCPGDSTQTCGAGNRLTLYTRSVSPPIPTTYGYRGCFAEPEGGGRALPNLFQRSENMTVSTCASFCRGAGYTLFGLEYYHECFCGHTLTVGTQSAPEADCRYPCSGNSQEKCGGDLRLNVYQFGLASPTISTQSANPVNYASQGCYTEAQGIRALSDFAYYNDSMTVALCATACSGYSYFGVEYGRECFCGNKINTANGSTPTSLSECSFPCPGNPAEFCGAGNRLNLYRFLPTESSTTSESTSSPSTEPASISSSSVPTSSSSAVVPTSTTTFILPLPTASSSTSISVAPSTSSASSDTPSSSFSSSSSSSSTGSSQSSASASPAPTNVLKNSDFEGTDGWTIKT</sequence>
<keyword evidence="3" id="KW-0732">Signal</keyword>